<keyword evidence="2" id="KW-1185">Reference proteome</keyword>
<dbReference type="RefSeq" id="WP_143008680.1">
    <property type="nucleotide sequence ID" value="NZ_BLWA01000001.1"/>
</dbReference>
<dbReference type="InterPro" id="IPR024930">
    <property type="entry name" value="Skp_dom_sf"/>
</dbReference>
<comment type="caution">
    <text evidence="1">The sequence shown here is derived from an EMBL/GenBank/DDBJ whole genome shotgun (WGS) entry which is preliminary data.</text>
</comment>
<dbReference type="Gene3D" id="3.30.910.20">
    <property type="entry name" value="Skp domain"/>
    <property type="match status" value="1"/>
</dbReference>
<sequence>MAKRIANGNSPISAQCCSRIAEGDQLVSDLRVRLAGMEAVEEKRRQFDMNIRKKIEQAADDAIENYARSQKYERVVGSDSSIVYNEKKVVLDITEAVIESIKNR</sequence>
<protein>
    <recommendedName>
        <fullName evidence="3">Cytidylate kinase</fullName>
    </recommendedName>
</protein>
<dbReference type="EMBL" id="BLWA01000001">
    <property type="protein sequence ID" value="GFM90533.1"/>
    <property type="molecule type" value="Genomic_DNA"/>
</dbReference>
<proteinExistence type="predicted"/>
<evidence type="ECO:0008006" key="3">
    <source>
        <dbReference type="Google" id="ProtNLM"/>
    </source>
</evidence>
<evidence type="ECO:0000313" key="1">
    <source>
        <dbReference type="EMBL" id="GFM90533.1"/>
    </source>
</evidence>
<dbReference type="Proteomes" id="UP000614982">
    <property type="component" value="Unassembled WGS sequence"/>
</dbReference>
<dbReference type="GeneID" id="93658736"/>
<gene>
    <name evidence="1" type="ORF">PSCICP_05050</name>
</gene>
<reference evidence="1 2" key="1">
    <citation type="submission" date="2020-05" db="EMBL/GenBank/DDBJ databases">
        <title>Genetic diversity of Pseudomonas cichorii.</title>
        <authorList>
            <person name="Tani S."/>
            <person name="Yagi H."/>
            <person name="Hashimoto S."/>
            <person name="Iiyama K."/>
            <person name="Furuya N."/>
        </authorList>
    </citation>
    <scope>NUCLEOTIDE SEQUENCE [LARGE SCALE GENOMIC DNA]</scope>
    <source>
        <strain evidence="1 2">LMG 2162</strain>
    </source>
</reference>
<dbReference type="SUPFAM" id="SSF111384">
    <property type="entry name" value="OmpH-like"/>
    <property type="match status" value="1"/>
</dbReference>
<organism evidence="1 2">
    <name type="scientific">Pseudomonas cichorii</name>
    <dbReference type="NCBI Taxonomy" id="36746"/>
    <lineage>
        <taxon>Bacteria</taxon>
        <taxon>Pseudomonadati</taxon>
        <taxon>Pseudomonadota</taxon>
        <taxon>Gammaproteobacteria</taxon>
        <taxon>Pseudomonadales</taxon>
        <taxon>Pseudomonadaceae</taxon>
        <taxon>Pseudomonas</taxon>
    </lineage>
</organism>
<accession>A0ABQ1DI16</accession>
<name>A0ABQ1DI16_PSECI</name>
<evidence type="ECO:0000313" key="2">
    <source>
        <dbReference type="Proteomes" id="UP000614982"/>
    </source>
</evidence>